<sequence length="164" mass="18344">MNLSTSFGTWEAGLRRETQTSRGAGGGGGALAASTIPVIAMFNSIAKCFLSLRLGSRSHNWWPQCSNRWLRLAFCSILILDVVKKVDEQHSSDWNNDFVFNQAQLENRLKDVAVLEEQMHKMLWGWKAELQAVPASSLLAETSSLESIDTWSGFAGKMMRMMML</sequence>
<accession>A0ABP0VLC4</accession>
<keyword evidence="2" id="KW-1185">Reference proteome</keyword>
<organism evidence="1 2">
    <name type="scientific">Sphagnum jensenii</name>
    <dbReference type="NCBI Taxonomy" id="128206"/>
    <lineage>
        <taxon>Eukaryota</taxon>
        <taxon>Viridiplantae</taxon>
        <taxon>Streptophyta</taxon>
        <taxon>Embryophyta</taxon>
        <taxon>Bryophyta</taxon>
        <taxon>Sphagnophytina</taxon>
        <taxon>Sphagnopsida</taxon>
        <taxon>Sphagnales</taxon>
        <taxon>Sphagnaceae</taxon>
        <taxon>Sphagnum</taxon>
    </lineage>
</organism>
<protein>
    <submittedName>
        <fullName evidence="1">Uncharacterized protein</fullName>
    </submittedName>
</protein>
<gene>
    <name evidence="1" type="ORF">CSSPJE1EN1_LOCUS725</name>
</gene>
<dbReference type="Proteomes" id="UP001497444">
    <property type="component" value="Chromosome 1"/>
</dbReference>
<evidence type="ECO:0000313" key="1">
    <source>
        <dbReference type="EMBL" id="CAK9255247.1"/>
    </source>
</evidence>
<evidence type="ECO:0000313" key="2">
    <source>
        <dbReference type="Proteomes" id="UP001497444"/>
    </source>
</evidence>
<proteinExistence type="predicted"/>
<name>A0ABP0VLC4_9BRYO</name>
<dbReference type="EMBL" id="OZ020096">
    <property type="protein sequence ID" value="CAK9255247.1"/>
    <property type="molecule type" value="Genomic_DNA"/>
</dbReference>
<reference evidence="1 2" key="1">
    <citation type="submission" date="2024-02" db="EMBL/GenBank/DDBJ databases">
        <authorList>
            <consortium name="ELIXIR-Norway"/>
            <consortium name="Elixir Norway"/>
        </authorList>
    </citation>
    <scope>NUCLEOTIDE SEQUENCE [LARGE SCALE GENOMIC DNA]</scope>
</reference>